<feature type="transmembrane region" description="Helical" evidence="10">
    <location>
        <begin position="285"/>
        <end position="304"/>
    </location>
</feature>
<keyword evidence="10" id="KW-0997">Cell inner membrane</keyword>
<keyword evidence="7 10" id="KW-0249">Electron transport</keyword>
<feature type="transmembrane region" description="Helical" evidence="10">
    <location>
        <begin position="12"/>
        <end position="33"/>
    </location>
</feature>
<dbReference type="HAMAP" id="MF_00462">
    <property type="entry name" value="RsxD_RnfD"/>
    <property type="match status" value="1"/>
</dbReference>
<feature type="transmembrane region" description="Helical" evidence="10">
    <location>
        <begin position="253"/>
        <end position="273"/>
    </location>
</feature>
<keyword evidence="5 10" id="KW-0812">Transmembrane</keyword>
<keyword evidence="10" id="KW-1003">Cell membrane</keyword>
<name>A0A5C7EMB5_9PROT</name>
<keyword evidence="4 10" id="KW-0288">FMN</keyword>
<evidence type="ECO:0000313" key="12">
    <source>
        <dbReference type="Proteomes" id="UP000321201"/>
    </source>
</evidence>
<evidence type="ECO:0000256" key="6">
    <source>
        <dbReference type="ARBA" id="ARBA00022967"/>
    </source>
</evidence>
<feature type="transmembrane region" description="Helical" evidence="10">
    <location>
        <begin position="39"/>
        <end position="57"/>
    </location>
</feature>
<dbReference type="Pfam" id="PF03116">
    <property type="entry name" value="NQR2_RnfD_RnfE"/>
    <property type="match status" value="1"/>
</dbReference>
<dbReference type="EC" id="7.-.-.-" evidence="10"/>
<evidence type="ECO:0000256" key="4">
    <source>
        <dbReference type="ARBA" id="ARBA00022643"/>
    </source>
</evidence>
<comment type="subcellular location">
    <subcellularLocation>
        <location evidence="10">Cell inner membrane</location>
        <topology evidence="10">Multi-pass membrane protein</topology>
    </subcellularLocation>
</comment>
<dbReference type="GO" id="GO:0022900">
    <property type="term" value="P:electron transport chain"/>
    <property type="evidence" value="ECO:0007669"/>
    <property type="project" value="UniProtKB-UniRule"/>
</dbReference>
<keyword evidence="8 10" id="KW-1133">Transmembrane helix</keyword>
<evidence type="ECO:0000256" key="1">
    <source>
        <dbReference type="ARBA" id="ARBA00022448"/>
    </source>
</evidence>
<sequence length="344" mass="35535">MSAPFVSLAGSVQGVMLRVLVALVPAIAVHVWLYGPGVLIQLAVASAVALATEALMLKLRGSPVAPFLSDLSALVTAWLLALSLPSLAPWWLVAVGTAFAIAVAKHLYGGLGNNLFNPAMVGYCVLIISFPAHMTRWPAPVALPGPDLGWIEAAAFIFFGDLPAGAALDALTAATPLDVVKTQLAANRTLTEILGQPVGHAVPDGSVWLALAYAAGGLFLLQQRVITWHVPVAYLAALAVVAGLFHAADADRYAGPLFHLTYGASVIGAFFILTDPVSGPTTPIGKLLFAASAAALTYLIRVFGGYPDGVAFAVLIMNMAVPLIDAYTQLPVYGKKPPGSGGAP</sequence>
<keyword evidence="1 10" id="KW-0813">Transport</keyword>
<keyword evidence="9 10" id="KW-0472">Membrane</keyword>
<keyword evidence="12" id="KW-1185">Reference proteome</keyword>
<feature type="modified residue" description="FMN phosphoryl threonine" evidence="10">
    <location>
        <position position="175"/>
    </location>
</feature>
<dbReference type="GO" id="GO:0055085">
    <property type="term" value="P:transmembrane transport"/>
    <property type="evidence" value="ECO:0007669"/>
    <property type="project" value="InterPro"/>
</dbReference>
<protein>
    <recommendedName>
        <fullName evidence="10">Ion-translocating oxidoreductase complex subunit D</fullName>
        <ecNumber evidence="10">7.-.-.-</ecNumber>
    </recommendedName>
    <alternativeName>
        <fullName evidence="10">Rnf electron transport complex subunit D</fullName>
    </alternativeName>
</protein>
<evidence type="ECO:0000313" key="11">
    <source>
        <dbReference type="EMBL" id="TXF12295.1"/>
    </source>
</evidence>
<evidence type="ECO:0000256" key="8">
    <source>
        <dbReference type="ARBA" id="ARBA00022989"/>
    </source>
</evidence>
<comment type="similarity">
    <text evidence="10">Belongs to the NqrB/RnfD family.</text>
</comment>
<keyword evidence="6 10" id="KW-1278">Translocase</keyword>
<dbReference type="GO" id="GO:0005886">
    <property type="term" value="C:plasma membrane"/>
    <property type="evidence" value="ECO:0007669"/>
    <property type="project" value="UniProtKB-SubCell"/>
</dbReference>
<feature type="transmembrane region" description="Helical" evidence="10">
    <location>
        <begin position="228"/>
        <end position="247"/>
    </location>
</feature>
<evidence type="ECO:0000256" key="10">
    <source>
        <dbReference type="HAMAP-Rule" id="MF_00462"/>
    </source>
</evidence>
<comment type="caution">
    <text evidence="11">The sequence shown here is derived from an EMBL/GenBank/DDBJ whole genome shotgun (WGS) entry which is preliminary data.</text>
</comment>
<accession>A0A5C7EMB5</accession>
<dbReference type="AlphaFoldDB" id="A0A5C7EMB5"/>
<evidence type="ECO:0000256" key="9">
    <source>
        <dbReference type="ARBA" id="ARBA00023136"/>
    </source>
</evidence>
<dbReference type="Proteomes" id="UP000321201">
    <property type="component" value="Unassembled WGS sequence"/>
</dbReference>
<dbReference type="InterPro" id="IPR004338">
    <property type="entry name" value="NqrB/RnfD"/>
</dbReference>
<dbReference type="NCBIfam" id="TIGR01946">
    <property type="entry name" value="rnfD"/>
    <property type="match status" value="1"/>
</dbReference>
<comment type="cofactor">
    <cofactor evidence="10">
        <name>FMN</name>
        <dbReference type="ChEBI" id="CHEBI:58210"/>
    </cofactor>
</comment>
<feature type="transmembrane region" description="Helical" evidence="10">
    <location>
        <begin position="64"/>
        <end position="84"/>
    </location>
</feature>
<reference evidence="11 12" key="1">
    <citation type="submission" date="2019-08" db="EMBL/GenBank/DDBJ databases">
        <title>Pelomicrobium methylotrophicum gen. nov., sp. nov. a moderately thermophilic, facultatively anaerobic, lithoautotrophic and methylotrophic bacterium isolated from a terrestrial mud volcano.</title>
        <authorList>
            <person name="Slobodkina G.B."/>
            <person name="Merkel A.Y."/>
            <person name="Slobodkin A.I."/>
        </authorList>
    </citation>
    <scope>NUCLEOTIDE SEQUENCE [LARGE SCALE GENOMIC DNA]</scope>
    <source>
        <strain evidence="11 12">SM250</strain>
    </source>
</reference>
<dbReference type="FunCoup" id="A0A5C7EMB5">
    <property type="interactions" value="51"/>
</dbReference>
<organism evidence="11 12">
    <name type="scientific">Pelomicrobium methylotrophicum</name>
    <dbReference type="NCBI Taxonomy" id="2602750"/>
    <lineage>
        <taxon>Bacteria</taxon>
        <taxon>Pseudomonadati</taxon>
        <taxon>Pseudomonadota</taxon>
        <taxon>Hydrogenophilia</taxon>
        <taxon>Hydrogenophilia incertae sedis</taxon>
        <taxon>Pelomicrobium</taxon>
    </lineage>
</organism>
<dbReference type="OrthoDB" id="9776359at2"/>
<keyword evidence="2 10" id="KW-0597">Phosphoprotein</keyword>
<gene>
    <name evidence="10" type="primary">rnfD</name>
    <name evidence="11" type="ORF">FR698_06685</name>
</gene>
<dbReference type="EMBL" id="VPFL01000007">
    <property type="protein sequence ID" value="TXF12295.1"/>
    <property type="molecule type" value="Genomic_DNA"/>
</dbReference>
<keyword evidence="3 10" id="KW-0285">Flavoprotein</keyword>
<comment type="function">
    <text evidence="10">Part of a membrane-bound complex that couples electron transfer with translocation of ions across the membrane.</text>
</comment>
<dbReference type="PANTHER" id="PTHR30578:SF0">
    <property type="entry name" value="ION-TRANSLOCATING OXIDOREDUCTASE COMPLEX SUBUNIT D"/>
    <property type="match status" value="1"/>
</dbReference>
<dbReference type="PANTHER" id="PTHR30578">
    <property type="entry name" value="ELECTRON TRANSPORT COMPLEX PROTEIN RNFD"/>
    <property type="match status" value="1"/>
</dbReference>
<dbReference type="InParanoid" id="A0A5C7EMB5"/>
<feature type="transmembrane region" description="Helical" evidence="10">
    <location>
        <begin position="310"/>
        <end position="328"/>
    </location>
</feature>
<evidence type="ECO:0000256" key="3">
    <source>
        <dbReference type="ARBA" id="ARBA00022630"/>
    </source>
</evidence>
<evidence type="ECO:0000256" key="5">
    <source>
        <dbReference type="ARBA" id="ARBA00022692"/>
    </source>
</evidence>
<evidence type="ECO:0000256" key="7">
    <source>
        <dbReference type="ARBA" id="ARBA00022982"/>
    </source>
</evidence>
<dbReference type="InterPro" id="IPR011303">
    <property type="entry name" value="RnfD_bac"/>
</dbReference>
<proteinExistence type="inferred from homology"/>
<feature type="transmembrane region" description="Helical" evidence="10">
    <location>
        <begin position="115"/>
        <end position="134"/>
    </location>
</feature>
<comment type="subunit">
    <text evidence="10">The complex is composed of six subunits: RnfA, RnfB, RnfC, RnfD, RnfE and RnfG.</text>
</comment>
<evidence type="ECO:0000256" key="2">
    <source>
        <dbReference type="ARBA" id="ARBA00022553"/>
    </source>
</evidence>